<gene>
    <name evidence="1" type="ORF">FHS68_001284</name>
</gene>
<reference evidence="1 2" key="1">
    <citation type="submission" date="2020-03" db="EMBL/GenBank/DDBJ databases">
        <title>Genomic Encyclopedia of Type Strains, Phase IV (KMG-IV): sequencing the most valuable type-strain genomes for metagenomic binning, comparative biology and taxonomic classification.</title>
        <authorList>
            <person name="Goeker M."/>
        </authorList>
    </citation>
    <scope>NUCLEOTIDE SEQUENCE [LARGE SCALE GENOMIC DNA]</scope>
    <source>
        <strain evidence="1 2">DSM 102865</strain>
    </source>
</reference>
<name>A0ABX0UGJ9_9BACT</name>
<organism evidence="1 2">
    <name type="scientific">Dyadobacter arcticus</name>
    <dbReference type="NCBI Taxonomy" id="1078754"/>
    <lineage>
        <taxon>Bacteria</taxon>
        <taxon>Pseudomonadati</taxon>
        <taxon>Bacteroidota</taxon>
        <taxon>Cytophagia</taxon>
        <taxon>Cytophagales</taxon>
        <taxon>Spirosomataceae</taxon>
        <taxon>Dyadobacter</taxon>
    </lineage>
</organism>
<dbReference type="Proteomes" id="UP001179181">
    <property type="component" value="Unassembled WGS sequence"/>
</dbReference>
<protein>
    <submittedName>
        <fullName evidence="1">Uncharacterized protein</fullName>
    </submittedName>
</protein>
<proteinExistence type="predicted"/>
<evidence type="ECO:0000313" key="1">
    <source>
        <dbReference type="EMBL" id="NIJ52128.1"/>
    </source>
</evidence>
<accession>A0ABX0UGJ9</accession>
<evidence type="ECO:0000313" key="2">
    <source>
        <dbReference type="Proteomes" id="UP001179181"/>
    </source>
</evidence>
<comment type="caution">
    <text evidence="1">The sequence shown here is derived from an EMBL/GenBank/DDBJ whole genome shotgun (WGS) entry which is preliminary data.</text>
</comment>
<sequence>MGKTENFETWLSGVTLEGNEDIYDLYNSVSNFEKSGKFYTSKEVTNDGYEYLVKAEGMEDSLHLDSDETKFSFINYLKTNYTDADESNIDVWSEMKKDLGRID</sequence>
<keyword evidence="2" id="KW-1185">Reference proteome</keyword>
<dbReference type="EMBL" id="JAASQJ010000001">
    <property type="protein sequence ID" value="NIJ52128.1"/>
    <property type="molecule type" value="Genomic_DNA"/>
</dbReference>
<dbReference type="RefSeq" id="WP_167268231.1">
    <property type="nucleotide sequence ID" value="NZ_JAASQJ010000001.1"/>
</dbReference>